<evidence type="ECO:0000256" key="16">
    <source>
        <dbReference type="PIRSR" id="PIRSR006769-3"/>
    </source>
</evidence>
<keyword evidence="19" id="KW-1185">Reference proteome</keyword>
<evidence type="ECO:0000256" key="8">
    <source>
        <dbReference type="ARBA" id="ARBA00022801"/>
    </source>
</evidence>
<dbReference type="CDD" id="cd01284">
    <property type="entry name" value="Riboflavin_deaminase-reductase"/>
    <property type="match status" value="1"/>
</dbReference>
<evidence type="ECO:0000256" key="10">
    <source>
        <dbReference type="ARBA" id="ARBA00022857"/>
    </source>
</evidence>
<dbReference type="GO" id="GO:0008703">
    <property type="term" value="F:5-amino-6-(5-phosphoribosylamino)uracil reductase activity"/>
    <property type="evidence" value="ECO:0007669"/>
    <property type="project" value="UniProtKB-EC"/>
</dbReference>
<dbReference type="GO" id="GO:0009231">
    <property type="term" value="P:riboflavin biosynthetic process"/>
    <property type="evidence" value="ECO:0007669"/>
    <property type="project" value="UniProtKB-UniPathway"/>
</dbReference>
<comment type="catalytic activity">
    <reaction evidence="13">
        <text>2,5-diamino-6-hydroxy-4-(5-phosphoribosylamino)-pyrimidine + H2O + H(+) = 5-amino-6-(5-phospho-D-ribosylamino)uracil + NH4(+)</text>
        <dbReference type="Rhea" id="RHEA:21868"/>
        <dbReference type="ChEBI" id="CHEBI:15377"/>
        <dbReference type="ChEBI" id="CHEBI:15378"/>
        <dbReference type="ChEBI" id="CHEBI:28938"/>
        <dbReference type="ChEBI" id="CHEBI:58453"/>
        <dbReference type="ChEBI" id="CHEBI:58614"/>
        <dbReference type="EC" id="3.5.4.26"/>
    </reaction>
</comment>
<accession>A0A841I2F9</accession>
<feature type="binding site" evidence="15">
    <location>
        <position position="178"/>
    </location>
    <ligand>
        <name>substrate</name>
    </ligand>
</feature>
<dbReference type="NCBIfam" id="TIGR00326">
    <property type="entry name" value="eubact_ribD"/>
    <property type="match status" value="1"/>
</dbReference>
<dbReference type="EMBL" id="JACHHG010000005">
    <property type="protein sequence ID" value="MBB6098232.1"/>
    <property type="molecule type" value="Genomic_DNA"/>
</dbReference>
<keyword evidence="10 13" id="KW-0521">NADP</keyword>
<dbReference type="Pfam" id="PF01872">
    <property type="entry name" value="RibD_C"/>
    <property type="match status" value="1"/>
</dbReference>
<feature type="binding site" evidence="16">
    <location>
        <position position="85"/>
    </location>
    <ligand>
        <name>Zn(2+)</name>
        <dbReference type="ChEBI" id="CHEBI:29105"/>
        <note>catalytic</note>
    </ligand>
</feature>
<dbReference type="EC" id="1.1.1.193" evidence="13"/>
<feature type="domain" description="CMP/dCMP-type deaminase" evidence="17">
    <location>
        <begin position="11"/>
        <end position="133"/>
    </location>
</feature>
<dbReference type="RefSeq" id="WP_183986444.1">
    <property type="nucleotide sequence ID" value="NZ_JACHHG010000005.1"/>
</dbReference>
<dbReference type="InterPro" id="IPR004794">
    <property type="entry name" value="Eubact_RibD"/>
</dbReference>
<dbReference type="FunFam" id="3.40.140.10:FF:000025">
    <property type="entry name" value="Riboflavin biosynthesis protein RibD"/>
    <property type="match status" value="1"/>
</dbReference>
<dbReference type="InterPro" id="IPR002125">
    <property type="entry name" value="CMP_dCMP_dom"/>
</dbReference>
<evidence type="ECO:0000256" key="7">
    <source>
        <dbReference type="ARBA" id="ARBA00022723"/>
    </source>
</evidence>
<comment type="function">
    <text evidence="1 13">Converts 2,5-diamino-6-(ribosylamino)-4(3h)-pyrimidinone 5'-phosphate into 5-amino-6-(ribosylamino)-2,4(1h,3h)-pyrimidinedione 5'-phosphate.</text>
</comment>
<evidence type="ECO:0000256" key="6">
    <source>
        <dbReference type="ARBA" id="ARBA00022619"/>
    </source>
</evidence>
<evidence type="ECO:0000256" key="13">
    <source>
        <dbReference type="PIRNR" id="PIRNR006769"/>
    </source>
</evidence>
<name>A0A841I2F9_9DEIO</name>
<keyword evidence="6 13" id="KW-0686">Riboflavin biosynthesis</keyword>
<dbReference type="Pfam" id="PF00383">
    <property type="entry name" value="dCMP_cyt_deam_1"/>
    <property type="match status" value="1"/>
</dbReference>
<dbReference type="PROSITE" id="PS51747">
    <property type="entry name" value="CYT_DCMP_DEAMINASES_2"/>
    <property type="match status" value="1"/>
</dbReference>
<reference evidence="18 19" key="1">
    <citation type="submission" date="2020-08" db="EMBL/GenBank/DDBJ databases">
        <title>Genomic Encyclopedia of Type Strains, Phase IV (KMG-IV): sequencing the most valuable type-strain genomes for metagenomic binning, comparative biology and taxonomic classification.</title>
        <authorList>
            <person name="Goeker M."/>
        </authorList>
    </citation>
    <scope>NUCLEOTIDE SEQUENCE [LARGE SCALE GENOMIC DNA]</scope>
    <source>
        <strain evidence="18 19">DSM 21458</strain>
    </source>
</reference>
<feature type="binding site" evidence="15">
    <location>
        <position position="164"/>
    </location>
    <ligand>
        <name>NADP(+)</name>
        <dbReference type="ChEBI" id="CHEBI:58349"/>
    </ligand>
</feature>
<evidence type="ECO:0000256" key="1">
    <source>
        <dbReference type="ARBA" id="ARBA00002151"/>
    </source>
</evidence>
<keyword evidence="8 13" id="KW-0378">Hydrolase</keyword>
<keyword evidence="9 13" id="KW-0862">Zinc</keyword>
<dbReference type="AlphaFoldDB" id="A0A841I2F9"/>
<comment type="catalytic activity">
    <reaction evidence="13">
        <text>5-amino-6-(5-phospho-D-ribitylamino)uracil + NADP(+) = 5-amino-6-(5-phospho-D-ribosylamino)uracil + NADPH + H(+)</text>
        <dbReference type="Rhea" id="RHEA:17845"/>
        <dbReference type="ChEBI" id="CHEBI:15378"/>
        <dbReference type="ChEBI" id="CHEBI:57783"/>
        <dbReference type="ChEBI" id="CHEBI:58349"/>
        <dbReference type="ChEBI" id="CHEBI:58421"/>
        <dbReference type="ChEBI" id="CHEBI:58453"/>
        <dbReference type="EC" id="1.1.1.193"/>
    </reaction>
</comment>
<dbReference type="InterPro" id="IPR050765">
    <property type="entry name" value="Riboflavin_Biosynth_HTPR"/>
</dbReference>
<dbReference type="InterPro" id="IPR024072">
    <property type="entry name" value="DHFR-like_dom_sf"/>
</dbReference>
<feature type="binding site" evidence="16">
    <location>
        <position position="60"/>
    </location>
    <ligand>
        <name>Zn(2+)</name>
        <dbReference type="ChEBI" id="CHEBI:29105"/>
        <note>catalytic</note>
    </ligand>
</feature>
<comment type="pathway">
    <text evidence="2 13">Cofactor biosynthesis; riboflavin biosynthesis; 5-amino-6-(D-ribitylamino)uracil from GTP: step 2/4.</text>
</comment>
<feature type="binding site" evidence="15">
    <location>
        <position position="292"/>
    </location>
    <ligand>
        <name>substrate</name>
    </ligand>
</feature>
<evidence type="ECO:0000256" key="14">
    <source>
        <dbReference type="PIRSR" id="PIRSR006769-1"/>
    </source>
</evidence>
<dbReference type="UniPathway" id="UPA00275">
    <property type="reaction ID" value="UER00401"/>
</dbReference>
<evidence type="ECO:0000256" key="11">
    <source>
        <dbReference type="ARBA" id="ARBA00023002"/>
    </source>
</evidence>
<evidence type="ECO:0000259" key="17">
    <source>
        <dbReference type="PROSITE" id="PS51747"/>
    </source>
</evidence>
<keyword evidence="11 13" id="KW-0560">Oxidoreductase</keyword>
<protein>
    <recommendedName>
        <fullName evidence="13">Riboflavin biosynthesis protein RibD</fullName>
    </recommendedName>
    <domain>
        <recommendedName>
            <fullName evidence="13">Diaminohydroxyphosphoribosylaminopyrimidine deaminase</fullName>
            <shortName evidence="13">DRAP deaminase</shortName>
            <ecNumber evidence="13">3.5.4.26</ecNumber>
        </recommendedName>
        <alternativeName>
            <fullName evidence="13">Riboflavin-specific deaminase</fullName>
        </alternativeName>
    </domain>
    <domain>
        <recommendedName>
            <fullName evidence="13">5-amino-6-(5-phosphoribosylamino)uracil reductase</fullName>
            <ecNumber evidence="13">1.1.1.193</ecNumber>
        </recommendedName>
        <alternativeName>
            <fullName evidence="13">HTP reductase</fullName>
        </alternativeName>
    </domain>
</protein>
<dbReference type="SUPFAM" id="SSF53927">
    <property type="entry name" value="Cytidine deaminase-like"/>
    <property type="match status" value="1"/>
</dbReference>
<dbReference type="Gene3D" id="3.40.430.10">
    <property type="entry name" value="Dihydrofolate Reductase, subunit A"/>
    <property type="match status" value="1"/>
</dbReference>
<feature type="binding site" evidence="15">
    <location>
        <position position="206"/>
    </location>
    <ligand>
        <name>substrate</name>
    </ligand>
</feature>
<feature type="binding site" evidence="15">
    <location>
        <position position="194"/>
    </location>
    <ligand>
        <name>substrate</name>
    </ligand>
</feature>
<feature type="binding site" evidence="15">
    <location>
        <begin position="294"/>
        <end position="300"/>
    </location>
    <ligand>
        <name>NADP(+)</name>
        <dbReference type="ChEBI" id="CHEBI:58349"/>
    </ligand>
</feature>
<dbReference type="Proteomes" id="UP000569951">
    <property type="component" value="Unassembled WGS sequence"/>
</dbReference>
<evidence type="ECO:0000256" key="12">
    <source>
        <dbReference type="ARBA" id="ARBA00023268"/>
    </source>
</evidence>
<evidence type="ECO:0000256" key="3">
    <source>
        <dbReference type="ARBA" id="ARBA00004910"/>
    </source>
</evidence>
<evidence type="ECO:0000256" key="4">
    <source>
        <dbReference type="ARBA" id="ARBA00005259"/>
    </source>
</evidence>
<dbReference type="InterPro" id="IPR016193">
    <property type="entry name" value="Cytidine_deaminase-like"/>
</dbReference>
<dbReference type="GO" id="GO:0008835">
    <property type="term" value="F:diaminohydroxyphosphoribosylaminopyrimidine deaminase activity"/>
    <property type="evidence" value="ECO:0007669"/>
    <property type="project" value="UniProtKB-EC"/>
</dbReference>
<comment type="similarity">
    <text evidence="5 13">In the C-terminal section; belongs to the HTP reductase family.</text>
</comment>
<dbReference type="PANTHER" id="PTHR38011">
    <property type="entry name" value="DIHYDROFOLATE REDUCTASE FAMILY PROTEIN (AFU_ORTHOLOGUE AFUA_8G06820)"/>
    <property type="match status" value="1"/>
</dbReference>
<feature type="binding site" evidence="16">
    <location>
        <position position="94"/>
    </location>
    <ligand>
        <name>Zn(2+)</name>
        <dbReference type="ChEBI" id="CHEBI:29105"/>
        <note>catalytic</note>
    </ligand>
</feature>
<dbReference type="Gene3D" id="3.40.140.10">
    <property type="entry name" value="Cytidine Deaminase, domain 2"/>
    <property type="match status" value="1"/>
</dbReference>
<comment type="similarity">
    <text evidence="4 13">In the N-terminal section; belongs to the cytidine and deoxycytidylate deaminase family.</text>
</comment>
<feature type="binding site" evidence="15">
    <location>
        <position position="180"/>
    </location>
    <ligand>
        <name>NADP(+)</name>
        <dbReference type="ChEBI" id="CHEBI:58349"/>
    </ligand>
</feature>
<evidence type="ECO:0000256" key="2">
    <source>
        <dbReference type="ARBA" id="ARBA00004882"/>
    </source>
</evidence>
<dbReference type="SUPFAM" id="SSF53597">
    <property type="entry name" value="Dihydrofolate reductase-like"/>
    <property type="match status" value="1"/>
</dbReference>
<evidence type="ECO:0000256" key="5">
    <source>
        <dbReference type="ARBA" id="ARBA00007417"/>
    </source>
</evidence>
<comment type="pathway">
    <text evidence="3 13">Cofactor biosynthesis; riboflavin biosynthesis; 5-amino-6-(D-ribitylamino)uracil from GTP: step 3/4.</text>
</comment>
<feature type="binding site" evidence="15">
    <location>
        <position position="214"/>
    </location>
    <ligand>
        <name>substrate</name>
    </ligand>
</feature>
<comment type="caution">
    <text evidence="18">The sequence shown here is derived from an EMBL/GenBank/DDBJ whole genome shotgun (WGS) entry which is preliminary data.</text>
</comment>
<evidence type="ECO:0000256" key="9">
    <source>
        <dbReference type="ARBA" id="ARBA00022833"/>
    </source>
</evidence>
<feature type="active site" description="Proton donor" evidence="14">
    <location>
        <position position="62"/>
    </location>
</feature>
<proteinExistence type="inferred from homology"/>
<gene>
    <name evidence="18" type="ORF">HNR42_001657</name>
</gene>
<dbReference type="InterPro" id="IPR002734">
    <property type="entry name" value="RibDG_C"/>
</dbReference>
<sequence>MYPYLFNPPDPTDLRHMQQALEVARAGEGHTAPNPAVGCVLAHGDMVVGQGFHPRAGAPHAEVFALEQAGAAARGATAYVTLEPCSHFGRTPPCADALIRAGVARVVMAALDPDPRVAGRGAARLQEAGIRVEVGLLEAQALRQQAGFRTRVTLGRPRVTFKYAMTLDGKVAALSGDSRWVSSPASRERVHRLRARLGAVAVGSGTVLADDPRLSARLPGEPERALRPVIFDRRGRTPAAAQALRSEAVVISAPEADLSHLEASAATLLRAGSLEEALGGLGALGFNDLLLEGGPTLAAAFLEAGLIDEVQVAIAPKLLGAGLSPLSGPLRARMSEALELPEPRWETVGPDLWVSADLSAVPAVKLSALLGQP</sequence>
<dbReference type="GO" id="GO:0008270">
    <property type="term" value="F:zinc ion binding"/>
    <property type="evidence" value="ECO:0007669"/>
    <property type="project" value="InterPro"/>
</dbReference>
<dbReference type="InterPro" id="IPR016192">
    <property type="entry name" value="APOBEC/CMP_deaminase_Zn-bd"/>
</dbReference>
<evidence type="ECO:0000313" key="18">
    <source>
        <dbReference type="EMBL" id="MBB6098232.1"/>
    </source>
</evidence>
<dbReference type="EC" id="3.5.4.26" evidence="13"/>
<organism evidence="18 19">
    <name type="scientific">Deinobacterium chartae</name>
    <dbReference type="NCBI Taxonomy" id="521158"/>
    <lineage>
        <taxon>Bacteria</taxon>
        <taxon>Thermotogati</taxon>
        <taxon>Deinococcota</taxon>
        <taxon>Deinococci</taxon>
        <taxon>Deinococcales</taxon>
        <taxon>Deinococcaceae</taxon>
        <taxon>Deinobacterium</taxon>
    </lineage>
</organism>
<dbReference type="PROSITE" id="PS00903">
    <property type="entry name" value="CYT_DCMP_DEAMINASES_1"/>
    <property type="match status" value="1"/>
</dbReference>
<dbReference type="PANTHER" id="PTHR38011:SF7">
    <property type="entry name" value="2,5-DIAMINO-6-RIBOSYLAMINO-4(3H)-PYRIMIDINONE 5'-PHOSPHATE REDUCTASE"/>
    <property type="match status" value="1"/>
</dbReference>
<keyword evidence="7 13" id="KW-0479">Metal-binding</keyword>
<feature type="binding site" evidence="15">
    <location>
        <position position="210"/>
    </location>
    <ligand>
        <name>NADP(+)</name>
        <dbReference type="ChEBI" id="CHEBI:58349"/>
    </ligand>
</feature>
<keyword evidence="12" id="KW-0511">Multifunctional enzyme</keyword>
<dbReference type="PIRSF" id="PIRSF006769">
    <property type="entry name" value="RibD"/>
    <property type="match status" value="1"/>
</dbReference>
<comment type="cofactor">
    <cofactor evidence="13 16">
        <name>Zn(2+)</name>
        <dbReference type="ChEBI" id="CHEBI:29105"/>
    </cofactor>
    <text evidence="13 16">Binds 1 zinc ion.</text>
</comment>
<feature type="binding site" evidence="15">
    <location>
        <position position="217"/>
    </location>
    <ligand>
        <name>substrate</name>
    </ligand>
</feature>
<evidence type="ECO:0000256" key="15">
    <source>
        <dbReference type="PIRSR" id="PIRSR006769-2"/>
    </source>
</evidence>
<evidence type="ECO:0000313" key="19">
    <source>
        <dbReference type="Proteomes" id="UP000569951"/>
    </source>
</evidence>